<keyword evidence="3" id="KW-1185">Reference proteome</keyword>
<dbReference type="AlphaFoldDB" id="A0A2I2F731"/>
<dbReference type="RefSeq" id="XP_024670462.1">
    <property type="nucleotide sequence ID" value="XM_024816681.1"/>
</dbReference>
<sequence length="338" mass="36873">MSTTTPSADPPRPSAAPPSSTQETPPDNNNKNNNTNTDINNNLDSSQKRRPQPDPPLPTPKLRLQVNDLRHPGTLSFQTLVPDVVSTLETALSTIIRTLYTVPPPQQDTSSPQSATHPTPITFTPSLPPTRSITLILRDIPGVAYTTATELDDSHKEITISLPYIHTSAKRPSEIPGVITHELVHCYQHTAPPAEPGKTNNKSTPHPPTGLIEGIADFVRLKAGLEPPHWKKPSAAKERAEKWDQGYQHTAYFLAWLEDVRVGRGAVGMLNDRLLRVGYCEEGGKEGGGEFWRGLFGVGVERLWVEYGEYLDGCGCGADSKTGEEGERDQEKVVVSAG</sequence>
<reference evidence="2 3" key="1">
    <citation type="submission" date="2017-12" db="EMBL/GenBank/DDBJ databases">
        <authorList>
            <consortium name="DOE Joint Genome Institute"/>
            <person name="Haridas S."/>
            <person name="Kjaerbolling I."/>
            <person name="Vesth T.C."/>
            <person name="Frisvad J.C."/>
            <person name="Nybo J.L."/>
            <person name="Theobald S."/>
            <person name="Kuo A."/>
            <person name="Bowyer P."/>
            <person name="Matsuda Y."/>
            <person name="Mondo S."/>
            <person name="Lyhne E.K."/>
            <person name="Kogle M.E."/>
            <person name="Clum A."/>
            <person name="Lipzen A."/>
            <person name="Salamov A."/>
            <person name="Ngan C.Y."/>
            <person name="Daum C."/>
            <person name="Chiniquy J."/>
            <person name="Barry K."/>
            <person name="LaButti K."/>
            <person name="Simmons B.A."/>
            <person name="Magnuson J.K."/>
            <person name="Mortensen U.H."/>
            <person name="Larsen T.O."/>
            <person name="Grigoriev I.V."/>
            <person name="Baker S.E."/>
            <person name="Andersen M.R."/>
            <person name="Nordberg H.P."/>
            <person name="Cantor M.N."/>
            <person name="Hua S.X."/>
        </authorList>
    </citation>
    <scope>NUCLEOTIDE SEQUENCE [LARGE SCALE GENOMIC DNA]</scope>
    <source>
        <strain evidence="2 3">CBS 102.13</strain>
    </source>
</reference>
<evidence type="ECO:0000256" key="1">
    <source>
        <dbReference type="SAM" id="MobiDB-lite"/>
    </source>
</evidence>
<feature type="region of interest" description="Disordered" evidence="1">
    <location>
        <begin position="103"/>
        <end position="127"/>
    </location>
</feature>
<dbReference type="STRING" id="41067.A0A2I2F731"/>
<dbReference type="OrthoDB" id="891726at2759"/>
<dbReference type="EMBL" id="KZ559151">
    <property type="protein sequence ID" value="PLB36450.1"/>
    <property type="molecule type" value="Genomic_DNA"/>
</dbReference>
<dbReference type="Proteomes" id="UP000234585">
    <property type="component" value="Unassembled WGS sequence"/>
</dbReference>
<protein>
    <submittedName>
        <fullName evidence="2">Peptidase of plants and bacteria-domain-containing protein</fullName>
    </submittedName>
</protein>
<feature type="region of interest" description="Disordered" evidence="1">
    <location>
        <begin position="1"/>
        <end position="62"/>
    </location>
</feature>
<feature type="compositionally biased region" description="Low complexity" evidence="1">
    <location>
        <begin position="17"/>
        <end position="42"/>
    </location>
</feature>
<evidence type="ECO:0000313" key="2">
    <source>
        <dbReference type="EMBL" id="PLB36450.1"/>
    </source>
</evidence>
<name>A0A2I2F731_ASPCN</name>
<accession>A0A2I2F731</accession>
<proteinExistence type="predicted"/>
<dbReference type="Pfam" id="PF04450">
    <property type="entry name" value="BSP"/>
    <property type="match status" value="1"/>
</dbReference>
<feature type="compositionally biased region" description="Polar residues" evidence="1">
    <location>
        <begin position="115"/>
        <end position="127"/>
    </location>
</feature>
<dbReference type="PANTHER" id="PTHR33321">
    <property type="match status" value="1"/>
</dbReference>
<evidence type="ECO:0000313" key="3">
    <source>
        <dbReference type="Proteomes" id="UP000234585"/>
    </source>
</evidence>
<gene>
    <name evidence="2" type="ORF">BDW47DRAFT_127229</name>
</gene>
<dbReference type="GeneID" id="36523841"/>
<dbReference type="PANTHER" id="PTHR33321:SF12">
    <property type="entry name" value="PLANT BASIC SECRETORY PROTEIN (BSP) FAMILY PROTEIN"/>
    <property type="match status" value="1"/>
</dbReference>
<organism evidence="2 3">
    <name type="scientific">Aspergillus candidus</name>
    <dbReference type="NCBI Taxonomy" id="41067"/>
    <lineage>
        <taxon>Eukaryota</taxon>
        <taxon>Fungi</taxon>
        <taxon>Dikarya</taxon>
        <taxon>Ascomycota</taxon>
        <taxon>Pezizomycotina</taxon>
        <taxon>Eurotiomycetes</taxon>
        <taxon>Eurotiomycetidae</taxon>
        <taxon>Eurotiales</taxon>
        <taxon>Aspergillaceae</taxon>
        <taxon>Aspergillus</taxon>
        <taxon>Aspergillus subgen. Circumdati</taxon>
    </lineage>
</organism>
<dbReference type="InterPro" id="IPR007541">
    <property type="entry name" value="Uncharacterised_BSP"/>
</dbReference>